<dbReference type="GO" id="GO:0008320">
    <property type="term" value="F:protein transmembrane transporter activity"/>
    <property type="evidence" value="ECO:0007669"/>
    <property type="project" value="TreeGrafter"/>
</dbReference>
<reference evidence="7 8" key="1">
    <citation type="journal article" date="2015" name="Genome Announc.">
        <title>Draft Genome of the Euendolithic (true boring) Cyanobacterium Mastigocoleus testarum strain BC008.</title>
        <authorList>
            <person name="Guida B.S."/>
            <person name="Garcia-Pichel F."/>
        </authorList>
    </citation>
    <scope>NUCLEOTIDE SEQUENCE [LARGE SCALE GENOMIC DNA]</scope>
    <source>
        <strain evidence="7 8">BC008</strain>
    </source>
</reference>
<feature type="domain" description="Polypeptide-transport-associated ShlB-type" evidence="5">
    <location>
        <begin position="107"/>
        <end position="180"/>
    </location>
</feature>
<dbReference type="PANTHER" id="PTHR34597:SF3">
    <property type="entry name" value="OUTER MEMBRANE TRANSPORTER CDIB"/>
    <property type="match status" value="1"/>
</dbReference>
<protein>
    <recommendedName>
        <fullName evidence="9">Hemolysin activation/secretion protein</fullName>
    </recommendedName>
</protein>
<evidence type="ECO:0000313" key="6">
    <source>
        <dbReference type="EMBL" id="KST63445.1"/>
    </source>
</evidence>
<organism evidence="7 8">
    <name type="scientific">Mastigocoleus testarum BC008</name>
    <dbReference type="NCBI Taxonomy" id="371196"/>
    <lineage>
        <taxon>Bacteria</taxon>
        <taxon>Bacillati</taxon>
        <taxon>Cyanobacteriota</taxon>
        <taxon>Cyanophyceae</taxon>
        <taxon>Nostocales</taxon>
        <taxon>Hapalosiphonaceae</taxon>
        <taxon>Mastigocoleus</taxon>
    </lineage>
</organism>
<keyword evidence="1" id="KW-1134">Transmembrane beta strand</keyword>
<evidence type="ECO:0000313" key="7">
    <source>
        <dbReference type="EMBL" id="KST64577.1"/>
    </source>
</evidence>
<name>A0A0V7ZJG1_9CYAN</name>
<accession>A0A0V7ZJG1</accession>
<evidence type="ECO:0000256" key="2">
    <source>
        <dbReference type="ARBA" id="ARBA00022692"/>
    </source>
</evidence>
<dbReference type="InterPro" id="IPR013686">
    <property type="entry name" value="Polypept-transport_assoc_ShlB"/>
</dbReference>
<evidence type="ECO:0000259" key="4">
    <source>
        <dbReference type="Pfam" id="PF03865"/>
    </source>
</evidence>
<keyword evidence="2" id="KW-0812">Transmembrane</keyword>
<dbReference type="InterPro" id="IPR005565">
    <property type="entry name" value="Hemolysn_activator_HlyB_C"/>
</dbReference>
<feature type="domain" description="Haemolysin activator HlyB C-terminal" evidence="4">
    <location>
        <begin position="241"/>
        <end position="551"/>
    </location>
</feature>
<dbReference type="GO" id="GO:0098046">
    <property type="term" value="C:type V protein secretion system complex"/>
    <property type="evidence" value="ECO:0007669"/>
    <property type="project" value="TreeGrafter"/>
</dbReference>
<dbReference type="AlphaFoldDB" id="A0A0V7ZJG1"/>
<dbReference type="Pfam" id="PF03865">
    <property type="entry name" value="ShlB"/>
    <property type="match status" value="1"/>
</dbReference>
<evidence type="ECO:0000313" key="8">
    <source>
        <dbReference type="Proteomes" id="UP000053372"/>
    </source>
</evidence>
<gene>
    <name evidence="6" type="ORF">BC008_13350</name>
    <name evidence="7" type="ORF">BC008_18290</name>
</gene>
<dbReference type="GO" id="GO:0046819">
    <property type="term" value="P:protein secretion by the type V secretion system"/>
    <property type="evidence" value="ECO:0007669"/>
    <property type="project" value="TreeGrafter"/>
</dbReference>
<dbReference type="EMBL" id="LMTZ01000119">
    <property type="protein sequence ID" value="KST64577.1"/>
    <property type="molecule type" value="Genomic_DNA"/>
</dbReference>
<dbReference type="Gene3D" id="2.40.160.50">
    <property type="entry name" value="membrane protein fhac: a member of the omp85/tpsb transporter family"/>
    <property type="match status" value="1"/>
</dbReference>
<dbReference type="Proteomes" id="UP000053372">
    <property type="component" value="Unassembled WGS sequence"/>
</dbReference>
<evidence type="ECO:0000256" key="3">
    <source>
        <dbReference type="ARBA" id="ARBA00023237"/>
    </source>
</evidence>
<evidence type="ECO:0000259" key="5">
    <source>
        <dbReference type="Pfam" id="PF08479"/>
    </source>
</evidence>
<sequence>MSICEYFLYKNLLHKYFLNFGYSLSLIVIVNICNIKTSQAQTAVDFNPIDFNNHIEQENRQFFPNKLENSPINLDISNQNFPTAIENQKVQEASQYSKFNIVLDPIKVKKIEVVGNSLFQSEISQLIKKFQGKSVTIAELYELRSSISKLYIDNGYVNSGAYLPAQKLQDGIVKIEVLEGGIESIKVNGNKRLSDRYIASRLSSLPTPLQTKQLLERLQILRLDPLIDNISAELSAGLAPGMSRLDIELKEANAFSLSSSLDNHKSPSIGSNSRNIALNHSNLLGFGDKFQLNYTNTQGSNGFDIGYTFPINAKNGTISFAYGFNSNDIVENPFTPLDIETKSNYYQLSFRQPIIYKPNRELALGVSFSRQHSETSLLDIPFPLSIGADDSGNTNISALRIFQEYTERSDRSVLALRSQLSVGVDIFDATINDNPPDSNFVAWRGQYQWARQLDKDFLFILRGEIQLADKLVPLEQFRLGGATSVRGYRRDVSLSNSGLFASAELRIPVLRMNKLDGLLQIIPFIDLGLPWNRNNEAVDIDSLVSVGMGLNFNAGDRFNARIDYGIPLTNTKINGNSLQENGVTFSLGYGF</sequence>
<dbReference type="InterPro" id="IPR051544">
    <property type="entry name" value="TPS_OM_transporter"/>
</dbReference>
<dbReference type="PANTHER" id="PTHR34597">
    <property type="entry name" value="SLR1661 PROTEIN"/>
    <property type="match status" value="1"/>
</dbReference>
<keyword evidence="8" id="KW-1185">Reference proteome</keyword>
<evidence type="ECO:0000256" key="1">
    <source>
        <dbReference type="ARBA" id="ARBA00022452"/>
    </source>
</evidence>
<proteinExistence type="predicted"/>
<comment type="caution">
    <text evidence="7">The sequence shown here is derived from an EMBL/GenBank/DDBJ whole genome shotgun (WGS) entry which is preliminary data.</text>
</comment>
<dbReference type="Gene3D" id="3.10.20.310">
    <property type="entry name" value="membrane protein fhac"/>
    <property type="match status" value="1"/>
</dbReference>
<dbReference type="Pfam" id="PF08479">
    <property type="entry name" value="POTRA_2"/>
    <property type="match status" value="1"/>
</dbReference>
<dbReference type="EMBL" id="LMTZ01000138">
    <property type="protein sequence ID" value="KST63445.1"/>
    <property type="molecule type" value="Genomic_DNA"/>
</dbReference>
<keyword evidence="1" id="KW-0472">Membrane</keyword>
<keyword evidence="3" id="KW-0998">Cell outer membrane</keyword>
<evidence type="ECO:0008006" key="9">
    <source>
        <dbReference type="Google" id="ProtNLM"/>
    </source>
</evidence>